<accession>A0ABT3WP73</accession>
<dbReference type="Proteomes" id="UP001165575">
    <property type="component" value="Unassembled WGS sequence"/>
</dbReference>
<feature type="region of interest" description="Disordered" evidence="1">
    <location>
        <begin position="1032"/>
        <end position="1074"/>
    </location>
</feature>
<comment type="caution">
    <text evidence="2">The sequence shown here is derived from an EMBL/GenBank/DDBJ whole genome shotgun (WGS) entry which is preliminary data.</text>
</comment>
<evidence type="ECO:0000256" key="1">
    <source>
        <dbReference type="SAM" id="MobiDB-lite"/>
    </source>
</evidence>
<organism evidence="2 3">
    <name type="scientific">Bombella pollinis</name>
    <dbReference type="NCBI Taxonomy" id="2967337"/>
    <lineage>
        <taxon>Bacteria</taxon>
        <taxon>Pseudomonadati</taxon>
        <taxon>Pseudomonadota</taxon>
        <taxon>Alphaproteobacteria</taxon>
        <taxon>Acetobacterales</taxon>
        <taxon>Acetobacteraceae</taxon>
        <taxon>Bombella</taxon>
    </lineage>
</organism>
<feature type="compositionally biased region" description="Acidic residues" evidence="1">
    <location>
        <begin position="1037"/>
        <end position="1051"/>
    </location>
</feature>
<protein>
    <submittedName>
        <fullName evidence="2">Glycosyltransferase</fullName>
        <ecNumber evidence="2">2.4.-.-</ecNumber>
    </submittedName>
</protein>
<keyword evidence="2" id="KW-0808">Transferase</keyword>
<name>A0ABT3WP73_9PROT</name>
<dbReference type="GO" id="GO:0016757">
    <property type="term" value="F:glycosyltransferase activity"/>
    <property type="evidence" value="ECO:0007669"/>
    <property type="project" value="UniProtKB-KW"/>
</dbReference>
<dbReference type="EC" id="2.4.-.-" evidence="2"/>
<evidence type="ECO:0000313" key="3">
    <source>
        <dbReference type="Proteomes" id="UP001165575"/>
    </source>
</evidence>
<keyword evidence="2" id="KW-0328">Glycosyltransferase</keyword>
<dbReference type="EMBL" id="JANIDX010000009">
    <property type="protein sequence ID" value="MCX5620478.1"/>
    <property type="molecule type" value="Genomic_DNA"/>
</dbReference>
<sequence>MEQDKVAGRFMGQGEVFGEAPASLNQQGPLWSGFDAAWYRRRYAHQLAPKDAALDDKALHNYWETNEAAKLTAPNRYFDEAWYLEHYPDVRRSVQEQGIFRNGFQHYAEVGNQSCAGHWLFSAEYYLKENHDYGFRALRKAGYANAYDHFLAVGDKQFRSPHVFFEPEILIKSCLAKDIPFDPSQGTFSQYLSLDDVEMGTVRTSWYFDPAWYVETYPQVKALIEQGLFINPLHHYLCCDEPQSFNPNPYFDESYYLEQYPDIREAVAQGAFRNGYAHFMRSGIRELRNPSAEVDMRAFAAGLDMPRDLHQAHVANIFQLLVKQRDEPETPPVAKLSATAARTVALKKVEASLPSLCRQPLSFSANATPPLTVLLISQGNYLLDVASLTALHAQGVPGLQIIIIGSASRLARQRLELAIEGIDYFNSDEHLPLWQRVQDVLPFIRGAHILLIESGMQLLPMTLPAMMEALNTPHSGGSGKILAANNVVLEAGSTVCRDGAVTARRQGVEALAHSVSLQREIEAVQGGLLFCGYDGLERALSYVGKPVEEPFFTCLSMALRAVGERLVYWPIIQAKALHVTAETYAQDRITKEGLRRIFPTFLPTHSIVPSDGDGGLNRQPQVMMIFQHLPRAVEGGPARRIMQHIQLFRQKGWRVMVVGLERGEEDRLTIACDYPADVDCWCGVKDIATFMQQHQARVKLFWLVGASSLGRVGPVLASGTLPLHDKAIMLDIVGQKGTGLNALEQHMRRLVGMVDEPHTLVREAQKELEYAWLCQGILAGDDVDAALLHRLGYGNVVQLPYAVVPEQMETGAEVFARRKGVLFPLPIYQAGDAGHDGFDWFCLAIMPHLQRHFKDHFSIDVGGYHHPSVDIGFYERMAPLDGFAETERLATVLKQCRVVMDPARVLAATAIEIVEAAAQGVPAIISSAQMERLGWKDGQEALDGGVNAPEHFAQQIIRLYEEPELWESLRIKAYEFVSKEHSATKQREIFDRVLEQLFQQPVVIDPAPEVPPFKPERVFAPAPLRIQLKVPPVPVVDEAEEDEGEDQEADDVSPLPTHIGVTLSNDYESSRDAQ</sequence>
<proteinExistence type="predicted"/>
<evidence type="ECO:0000313" key="2">
    <source>
        <dbReference type="EMBL" id="MCX5620478.1"/>
    </source>
</evidence>
<reference evidence="2 3" key="1">
    <citation type="submission" date="2022-07" db="EMBL/GenBank/DDBJ databases">
        <title>Bombella genomes.</title>
        <authorList>
            <person name="Harer L."/>
            <person name="Styblova S."/>
            <person name="Ehrmann M."/>
        </authorList>
    </citation>
    <scope>NUCLEOTIDE SEQUENCE [LARGE SCALE GENOMIC DNA]</scope>
    <source>
        <strain evidence="2 3">TMW 2.2556</strain>
    </source>
</reference>
<gene>
    <name evidence="2" type="ORF">NQF89_08600</name>
</gene>
<dbReference type="SUPFAM" id="SSF53756">
    <property type="entry name" value="UDP-Glycosyltransferase/glycogen phosphorylase"/>
    <property type="match status" value="1"/>
</dbReference>
<keyword evidence="3" id="KW-1185">Reference proteome</keyword>
<dbReference type="RefSeq" id="WP_266137978.1">
    <property type="nucleotide sequence ID" value="NZ_JANIDX010000009.1"/>
</dbReference>
<dbReference type="Gene3D" id="3.40.50.2000">
    <property type="entry name" value="Glycogen Phosphorylase B"/>
    <property type="match status" value="1"/>
</dbReference>